<proteinExistence type="predicted"/>
<dbReference type="InterPro" id="IPR001680">
    <property type="entry name" value="WD40_rpt"/>
</dbReference>
<dbReference type="Pfam" id="PF00400">
    <property type="entry name" value="WD40"/>
    <property type="match status" value="1"/>
</dbReference>
<reference evidence="1 2" key="1">
    <citation type="journal article" date="2023" name="Elife">
        <title>Identification of key yeast species and microbe-microbe interactions impacting larval growth of Drosophila in the wild.</title>
        <authorList>
            <person name="Mure A."/>
            <person name="Sugiura Y."/>
            <person name="Maeda R."/>
            <person name="Honda K."/>
            <person name="Sakurai N."/>
            <person name="Takahashi Y."/>
            <person name="Watada M."/>
            <person name="Katoh T."/>
            <person name="Gotoh A."/>
            <person name="Gotoh Y."/>
            <person name="Taniguchi I."/>
            <person name="Nakamura K."/>
            <person name="Hayashi T."/>
            <person name="Katayama T."/>
            <person name="Uemura T."/>
            <person name="Hattori Y."/>
        </authorList>
    </citation>
    <scope>NUCLEOTIDE SEQUENCE [LARGE SCALE GENOMIC DNA]</scope>
    <source>
        <strain evidence="1 2">SB-73</strain>
    </source>
</reference>
<dbReference type="EMBL" id="BTGC01000008">
    <property type="protein sequence ID" value="GMM52658.1"/>
    <property type="molecule type" value="Genomic_DNA"/>
</dbReference>
<accession>A0AAV5RNB8</accession>
<sequence>MSTDELPDDYIGLSLVEKKEYVDTLDSEVNELSKMLNEIRANSPKNLLSKTNSPFIRYPPGYKFKSSAPMKIQKQKILTMCTFYQGTDRNVSVATASQDGTAVCWDASGLKYEAFRIGKGNLMSVSANQSGRVLATGGLNCALDFYSIGEELKRLSADPEPPFAFPKQTIVDTEYGRPAQFRLTLAGPTSAVTGLAFLDDVKIVSGSQDGGINVFDISEAVKIMDFQEQVPINHIDNGTEYVFCSAGQDGYLKVWDIRRKHEEVISINTSTPLSKALFMSEGHSIMTSALNNLFLMDLRSSSTLETYQSNLGIVSDFSISKSGRLAVCGFDSGIIHSLDVLENRWVNLIDNRKDVISGVSIIEDKVFCSSWDGLLKSYSPE</sequence>
<comment type="caution">
    <text evidence="1">The sequence shown here is derived from an EMBL/GenBank/DDBJ whole genome shotgun (WGS) entry which is preliminary data.</text>
</comment>
<evidence type="ECO:0000313" key="1">
    <source>
        <dbReference type="EMBL" id="GMM52658.1"/>
    </source>
</evidence>
<dbReference type="InterPro" id="IPR016346">
    <property type="entry name" value="G-protein_beta_1-5"/>
</dbReference>
<dbReference type="InterPro" id="IPR015943">
    <property type="entry name" value="WD40/YVTN_repeat-like_dom_sf"/>
</dbReference>
<organism evidence="1 2">
    <name type="scientific">Starmerella bacillaris</name>
    <name type="common">Yeast</name>
    <name type="synonym">Candida zemplinina</name>
    <dbReference type="NCBI Taxonomy" id="1247836"/>
    <lineage>
        <taxon>Eukaryota</taxon>
        <taxon>Fungi</taxon>
        <taxon>Dikarya</taxon>
        <taxon>Ascomycota</taxon>
        <taxon>Saccharomycotina</taxon>
        <taxon>Dipodascomycetes</taxon>
        <taxon>Dipodascales</taxon>
        <taxon>Trichomonascaceae</taxon>
        <taxon>Starmerella</taxon>
    </lineage>
</organism>
<name>A0AAV5RNB8_STABA</name>
<dbReference type="Gene3D" id="2.130.10.10">
    <property type="entry name" value="YVTN repeat-like/Quinoprotein amine dehydrogenase"/>
    <property type="match status" value="1"/>
</dbReference>
<protein>
    <submittedName>
        <fullName evidence="1">Uncharacterized protein</fullName>
    </submittedName>
</protein>
<dbReference type="SUPFAM" id="SSF50978">
    <property type="entry name" value="WD40 repeat-like"/>
    <property type="match status" value="1"/>
</dbReference>
<evidence type="ECO:0000313" key="2">
    <source>
        <dbReference type="Proteomes" id="UP001362899"/>
    </source>
</evidence>
<keyword evidence="2" id="KW-1185">Reference proteome</keyword>
<gene>
    <name evidence="1" type="ORF">DASB73_036210</name>
</gene>
<dbReference type="GO" id="GO:0007165">
    <property type="term" value="P:signal transduction"/>
    <property type="evidence" value="ECO:0007669"/>
    <property type="project" value="InterPro"/>
</dbReference>
<dbReference type="Proteomes" id="UP001362899">
    <property type="component" value="Unassembled WGS sequence"/>
</dbReference>
<dbReference type="InterPro" id="IPR036322">
    <property type="entry name" value="WD40_repeat_dom_sf"/>
</dbReference>
<dbReference type="SMART" id="SM00320">
    <property type="entry name" value="WD40"/>
    <property type="match status" value="5"/>
</dbReference>
<dbReference type="PANTHER" id="PTHR19850">
    <property type="entry name" value="GUANINE NUCLEOTIDE-BINDING PROTEIN BETA G PROTEIN BETA"/>
    <property type="match status" value="1"/>
</dbReference>
<dbReference type="AlphaFoldDB" id="A0AAV5RNB8"/>